<feature type="domain" description="MARVEL" evidence="9">
    <location>
        <begin position="146"/>
        <end position="299"/>
    </location>
</feature>
<feature type="transmembrane region" description="Helical" evidence="8">
    <location>
        <begin position="42"/>
        <end position="68"/>
    </location>
</feature>
<evidence type="ECO:0000256" key="3">
    <source>
        <dbReference type="ARBA" id="ARBA00022737"/>
    </source>
</evidence>
<evidence type="ECO:0000313" key="11">
    <source>
        <dbReference type="Proteomes" id="UP000314985"/>
    </source>
</evidence>
<dbReference type="GO" id="GO:0016020">
    <property type="term" value="C:membrane"/>
    <property type="evidence" value="ECO:0007669"/>
    <property type="project" value="UniProtKB-SubCell"/>
</dbReference>
<feature type="transmembrane region" description="Helical" evidence="8">
    <location>
        <begin position="222"/>
        <end position="243"/>
    </location>
</feature>
<keyword evidence="5 7" id="KW-0472">Membrane</keyword>
<evidence type="ECO:0000256" key="4">
    <source>
        <dbReference type="ARBA" id="ARBA00022989"/>
    </source>
</evidence>
<sequence length="309" mass="34530">MCASSRLGSMPIVSFFFRLLQLLFICVPFSLVASEDVLKGDIINWCMSIWCFCFTVSLFIFLVEFCGLQSRLPFSWDGFLYAYAFNFAIVCLTTSIIFGTAHIQFLSPGPTRDRATTATAFSCIVAVLYAIEVAWVYVRPGDISCFVPTLPGMLRRLENIVACLILTINSSRSLYQHQPALEWCVAVYAICFILGAVNFLVNGSDCDNDKKLPIPYPRFLQGQTVLSLLLYASALVLWPLYQFSEKLGGQPQRSSDDSCSDHLTSFICIWDLRLTVTILTAINLLLYVADTAYLAREALVGTQAWQKGL</sequence>
<reference evidence="10" key="2">
    <citation type="submission" date="2025-08" db="UniProtKB">
        <authorList>
            <consortium name="Ensembl"/>
        </authorList>
    </citation>
    <scope>IDENTIFICATION</scope>
</reference>
<organism evidence="10 11">
    <name type="scientific">Sus scrofa</name>
    <name type="common">Pig</name>
    <dbReference type="NCBI Taxonomy" id="9823"/>
    <lineage>
        <taxon>Eukaryota</taxon>
        <taxon>Metazoa</taxon>
        <taxon>Chordata</taxon>
        <taxon>Craniata</taxon>
        <taxon>Vertebrata</taxon>
        <taxon>Euteleostomi</taxon>
        <taxon>Mammalia</taxon>
        <taxon>Eutheria</taxon>
        <taxon>Laurasiatheria</taxon>
        <taxon>Artiodactyla</taxon>
        <taxon>Suina</taxon>
        <taxon>Suidae</taxon>
        <taxon>Sus</taxon>
    </lineage>
</organism>
<feature type="transmembrane region" description="Helical" evidence="8">
    <location>
        <begin position="12"/>
        <end position="30"/>
    </location>
</feature>
<feature type="transmembrane region" description="Helical" evidence="8">
    <location>
        <begin position="80"/>
        <end position="103"/>
    </location>
</feature>
<dbReference type="AlphaFoldDB" id="A0A4X1U764"/>
<keyword evidence="2 7" id="KW-0812">Transmembrane</keyword>
<keyword evidence="3" id="KW-0677">Repeat</keyword>
<comment type="subcellular location">
    <subcellularLocation>
        <location evidence="1">Membrane</location>
        <topology evidence="1">Multi-pass membrane protein</topology>
    </subcellularLocation>
</comment>
<accession>A0A4X1U764</accession>
<feature type="transmembrane region" description="Helical" evidence="8">
    <location>
        <begin position="115"/>
        <end position="137"/>
    </location>
</feature>
<evidence type="ECO:0000256" key="5">
    <source>
        <dbReference type="ARBA" id="ARBA00023136"/>
    </source>
</evidence>
<evidence type="ECO:0000256" key="8">
    <source>
        <dbReference type="SAM" id="Phobius"/>
    </source>
</evidence>
<feature type="domain" description="MARVEL" evidence="9">
    <location>
        <begin position="9"/>
        <end position="141"/>
    </location>
</feature>
<protein>
    <submittedName>
        <fullName evidence="10">Myeloid-associated differentiation marker-like</fullName>
    </submittedName>
</protein>
<keyword evidence="4 8" id="KW-1133">Transmembrane helix</keyword>
<comment type="similarity">
    <text evidence="6">Belongs to the MAL family.</text>
</comment>
<dbReference type="InterPro" id="IPR008253">
    <property type="entry name" value="Marvel"/>
</dbReference>
<feature type="transmembrane region" description="Helical" evidence="8">
    <location>
        <begin position="180"/>
        <end position="201"/>
    </location>
</feature>
<dbReference type="PANTHER" id="PTHR17068">
    <property type="entry name" value="MYELOID-ASSOCIATED DIFFERENTIATION MARKER MYADM FAMILY MEMBER"/>
    <property type="match status" value="1"/>
</dbReference>
<dbReference type="PANTHER" id="PTHR17068:SF16">
    <property type="entry name" value="MARVEL DOMAIN-CONTAINING PROTEIN"/>
    <property type="match status" value="1"/>
</dbReference>
<evidence type="ECO:0000256" key="1">
    <source>
        <dbReference type="ARBA" id="ARBA00004141"/>
    </source>
</evidence>
<dbReference type="Pfam" id="PF01284">
    <property type="entry name" value="MARVEL"/>
    <property type="match status" value="2"/>
</dbReference>
<dbReference type="Proteomes" id="UP000314985">
    <property type="component" value="Chromosome 7"/>
</dbReference>
<evidence type="ECO:0000256" key="7">
    <source>
        <dbReference type="PROSITE-ProRule" id="PRU00581"/>
    </source>
</evidence>
<dbReference type="Ensembl" id="ENSSSCT00070028472.1">
    <property type="protein sequence ID" value="ENSSSCP00070023716.1"/>
    <property type="gene ID" value="ENSSSCG00070014521.1"/>
</dbReference>
<proteinExistence type="inferred from homology"/>
<evidence type="ECO:0000313" key="10">
    <source>
        <dbReference type="Ensembl" id="ENSSSCP00070023716.1"/>
    </source>
</evidence>
<dbReference type="InterPro" id="IPR047123">
    <property type="entry name" value="MYADM-like"/>
</dbReference>
<evidence type="ECO:0000256" key="6">
    <source>
        <dbReference type="ARBA" id="ARBA00034721"/>
    </source>
</evidence>
<reference evidence="10 11" key="1">
    <citation type="submission" date="2017-08" db="EMBL/GenBank/DDBJ databases">
        <title>USMARCv1.0.</title>
        <authorList>
            <person name="Hannum G.I."/>
            <person name="Koren S."/>
            <person name="Schroeder S.G."/>
            <person name="Chin S.C."/>
            <person name="Nonneman D.J."/>
            <person name="Becker S.A."/>
            <person name="Rosen B.D."/>
            <person name="Bickhart D.M."/>
            <person name="Putnam N.H."/>
            <person name="Green R.E."/>
            <person name="Tuggle C.K."/>
            <person name="Liu H."/>
            <person name="Rohrer G.A."/>
            <person name="Warr A."/>
            <person name="Hall R."/>
            <person name="Kim K."/>
            <person name="Hume D.A."/>
            <person name="Talbot R."/>
            <person name="Chow W."/>
            <person name="Howe K."/>
            <person name="Schwartz A.S."/>
            <person name="Watson M."/>
            <person name="Archibald A.L."/>
            <person name="Phillippy A.M."/>
            <person name="Smith T.P.L."/>
        </authorList>
    </citation>
    <scope>NUCLEOTIDE SEQUENCE [LARGE SCALE GENOMIC DNA]</scope>
</reference>
<evidence type="ECO:0000259" key="9">
    <source>
        <dbReference type="PROSITE" id="PS51225"/>
    </source>
</evidence>
<dbReference type="PROSITE" id="PS51225">
    <property type="entry name" value="MARVEL"/>
    <property type="match status" value="2"/>
</dbReference>
<gene>
    <name evidence="10" type="primary">LOC106504436</name>
</gene>
<evidence type="ECO:0000256" key="2">
    <source>
        <dbReference type="ARBA" id="ARBA00022692"/>
    </source>
</evidence>
<name>A0A4X1U764_PIG</name>